<evidence type="ECO:0000313" key="1">
    <source>
        <dbReference type="EMBL" id="AZP12409.1"/>
    </source>
</evidence>
<sequence>MNLSQFSTFRDLHFTDSPLLLPNAWDAASAILFQQAGARAIATSSAALAWSLGYADGGALPSDELLAALKRMQRVLQVPLTLDLEDGYSDNPAEVAALVLAIARCGVAGINLEDAAKPSTLLQEKLVAIRAALGDTPLFINARTDVYLRQLAQGDAALAMCRERLLEYRAAGADAAFIPGMSRLQDVASIAADIEMPLNLMTLPDMPAISDLFAAGACRFSVGPALFQASYGRAQLLTQKFLQEQATADLFIDALPYELMNASFLN</sequence>
<dbReference type="InterPro" id="IPR040442">
    <property type="entry name" value="Pyrv_kinase-like_dom_sf"/>
</dbReference>
<accession>A0A3S9HJY8</accession>
<name>A0A3S9HJY8_9BURK</name>
<dbReference type="Pfam" id="PF13714">
    <property type="entry name" value="PEP_mutase"/>
    <property type="match status" value="1"/>
</dbReference>
<dbReference type="PANTHER" id="PTHR42905:SF16">
    <property type="entry name" value="CARBOXYPHOSPHONOENOLPYRUVATE PHOSPHONOMUTASE-LIKE PROTEIN (AFU_ORTHOLOGUE AFUA_5G07230)"/>
    <property type="match status" value="1"/>
</dbReference>
<dbReference type="Proteomes" id="UP000275663">
    <property type="component" value="Chromosome"/>
</dbReference>
<dbReference type="InterPro" id="IPR039556">
    <property type="entry name" value="ICL/PEPM"/>
</dbReference>
<dbReference type="AlphaFoldDB" id="A0A3S9HJY8"/>
<keyword evidence="1" id="KW-0456">Lyase</keyword>
<gene>
    <name evidence="1" type="ORF">EJN92_10590</name>
</gene>
<dbReference type="OrthoDB" id="9785398at2"/>
<dbReference type="PANTHER" id="PTHR42905">
    <property type="entry name" value="PHOSPHOENOLPYRUVATE CARBOXYLASE"/>
    <property type="match status" value="1"/>
</dbReference>
<reference evidence="1 2" key="1">
    <citation type="journal article" date="2011" name="Int. J. Syst. Evol. Microbiol.">
        <title>Description of Undibacterium oligocarboniphilum sp. nov., isolated from purified water, and Undibacterium pigrum strain CCUG 49012 as the type strain of Undibacterium parvum sp. nov., and emended descriptions of the genus Undibacterium and the species Undibacterium pigrum.</title>
        <authorList>
            <person name="Eder W."/>
            <person name="Wanner G."/>
            <person name="Ludwig W."/>
            <person name="Busse H.J."/>
            <person name="Ziemke-Kageler F."/>
            <person name="Lang E."/>
        </authorList>
    </citation>
    <scope>NUCLEOTIDE SEQUENCE [LARGE SCALE GENOMIC DNA]</scope>
    <source>
        <strain evidence="1 2">DSM 23061</strain>
    </source>
</reference>
<protein>
    <submittedName>
        <fullName evidence="1">Isocitrate lyase/phosphoenolpyruvate mutase family protein</fullName>
    </submittedName>
</protein>
<keyword evidence="2" id="KW-1185">Reference proteome</keyword>
<dbReference type="Gene3D" id="3.20.20.60">
    <property type="entry name" value="Phosphoenolpyruvate-binding domains"/>
    <property type="match status" value="1"/>
</dbReference>
<proteinExistence type="predicted"/>
<organism evidence="1 2">
    <name type="scientific">Undibacterium parvum</name>
    <dbReference type="NCBI Taxonomy" id="401471"/>
    <lineage>
        <taxon>Bacteria</taxon>
        <taxon>Pseudomonadati</taxon>
        <taxon>Pseudomonadota</taxon>
        <taxon>Betaproteobacteria</taxon>
        <taxon>Burkholderiales</taxon>
        <taxon>Oxalobacteraceae</taxon>
        <taxon>Undibacterium</taxon>
    </lineage>
</organism>
<dbReference type="EMBL" id="CP034464">
    <property type="protein sequence ID" value="AZP12409.1"/>
    <property type="molecule type" value="Genomic_DNA"/>
</dbReference>
<dbReference type="SUPFAM" id="SSF51621">
    <property type="entry name" value="Phosphoenolpyruvate/pyruvate domain"/>
    <property type="match status" value="1"/>
</dbReference>
<dbReference type="KEGG" id="upv:EJN92_10590"/>
<dbReference type="CDD" id="cd00377">
    <property type="entry name" value="ICL_PEPM"/>
    <property type="match status" value="1"/>
</dbReference>
<dbReference type="RefSeq" id="WP_126127790.1">
    <property type="nucleotide sequence ID" value="NZ_CP034464.1"/>
</dbReference>
<keyword evidence="1" id="KW-0670">Pyruvate</keyword>
<dbReference type="GO" id="GO:0016829">
    <property type="term" value="F:lyase activity"/>
    <property type="evidence" value="ECO:0007669"/>
    <property type="project" value="UniProtKB-KW"/>
</dbReference>
<evidence type="ECO:0000313" key="2">
    <source>
        <dbReference type="Proteomes" id="UP000275663"/>
    </source>
</evidence>
<dbReference type="InterPro" id="IPR015813">
    <property type="entry name" value="Pyrv/PenolPyrv_kinase-like_dom"/>
</dbReference>